<name>A0A9D4BJ90_DREPO</name>
<dbReference type="AlphaFoldDB" id="A0A9D4BJ90"/>
<dbReference type="Proteomes" id="UP000828390">
    <property type="component" value="Unassembled WGS sequence"/>
</dbReference>
<reference evidence="1" key="1">
    <citation type="journal article" date="2019" name="bioRxiv">
        <title>The Genome of the Zebra Mussel, Dreissena polymorpha: A Resource for Invasive Species Research.</title>
        <authorList>
            <person name="McCartney M.A."/>
            <person name="Auch B."/>
            <person name="Kono T."/>
            <person name="Mallez S."/>
            <person name="Zhang Y."/>
            <person name="Obille A."/>
            <person name="Becker A."/>
            <person name="Abrahante J.E."/>
            <person name="Garbe J."/>
            <person name="Badalamenti J.P."/>
            <person name="Herman A."/>
            <person name="Mangelson H."/>
            <person name="Liachko I."/>
            <person name="Sullivan S."/>
            <person name="Sone E.D."/>
            <person name="Koren S."/>
            <person name="Silverstein K.A.T."/>
            <person name="Beckman K.B."/>
            <person name="Gohl D.M."/>
        </authorList>
    </citation>
    <scope>NUCLEOTIDE SEQUENCE</scope>
    <source>
        <strain evidence="1">Duluth1</strain>
        <tissue evidence="1">Whole animal</tissue>
    </source>
</reference>
<dbReference type="EMBL" id="JAIWYP010000016">
    <property type="protein sequence ID" value="KAH3695408.1"/>
    <property type="molecule type" value="Genomic_DNA"/>
</dbReference>
<evidence type="ECO:0000313" key="1">
    <source>
        <dbReference type="EMBL" id="KAH3695408.1"/>
    </source>
</evidence>
<comment type="caution">
    <text evidence="1">The sequence shown here is derived from an EMBL/GenBank/DDBJ whole genome shotgun (WGS) entry which is preliminary data.</text>
</comment>
<evidence type="ECO:0000313" key="2">
    <source>
        <dbReference type="Proteomes" id="UP000828390"/>
    </source>
</evidence>
<reference evidence="1" key="2">
    <citation type="submission" date="2020-11" db="EMBL/GenBank/DDBJ databases">
        <authorList>
            <person name="McCartney M.A."/>
            <person name="Auch B."/>
            <person name="Kono T."/>
            <person name="Mallez S."/>
            <person name="Becker A."/>
            <person name="Gohl D.M."/>
            <person name="Silverstein K.A.T."/>
            <person name="Koren S."/>
            <person name="Bechman K.B."/>
            <person name="Herman A."/>
            <person name="Abrahante J.E."/>
            <person name="Garbe J."/>
        </authorList>
    </citation>
    <scope>NUCLEOTIDE SEQUENCE</scope>
    <source>
        <strain evidence="1">Duluth1</strain>
        <tissue evidence="1">Whole animal</tissue>
    </source>
</reference>
<proteinExistence type="predicted"/>
<organism evidence="1 2">
    <name type="scientific">Dreissena polymorpha</name>
    <name type="common">Zebra mussel</name>
    <name type="synonym">Mytilus polymorpha</name>
    <dbReference type="NCBI Taxonomy" id="45954"/>
    <lineage>
        <taxon>Eukaryota</taxon>
        <taxon>Metazoa</taxon>
        <taxon>Spiralia</taxon>
        <taxon>Lophotrochozoa</taxon>
        <taxon>Mollusca</taxon>
        <taxon>Bivalvia</taxon>
        <taxon>Autobranchia</taxon>
        <taxon>Heteroconchia</taxon>
        <taxon>Euheterodonta</taxon>
        <taxon>Imparidentia</taxon>
        <taxon>Neoheterodontei</taxon>
        <taxon>Myida</taxon>
        <taxon>Dreissenoidea</taxon>
        <taxon>Dreissenidae</taxon>
        <taxon>Dreissena</taxon>
    </lineage>
</organism>
<sequence>MMHKAFQRCYLILTSKVEQSDVPWLKRHCKFVAAPTCPARCIGFGFAVFSQEAILAVEKNIRKTFEENGAQPLINILACRQLAIDLKKKDSLANKYIVDVLIKEALVVLMEQV</sequence>
<accession>A0A9D4BJ90</accession>
<keyword evidence="2" id="KW-1185">Reference proteome</keyword>
<protein>
    <submittedName>
        <fullName evidence="1">Uncharacterized protein</fullName>
    </submittedName>
</protein>
<gene>
    <name evidence="1" type="ORF">DPMN_082867</name>
</gene>